<comment type="caution">
    <text evidence="1">The sequence shown here is derived from an EMBL/GenBank/DDBJ whole genome shotgun (WGS) entry which is preliminary data.</text>
</comment>
<sequence>MPLTQPCFSSSEVRLNSIVSHRDRGTSLKQTDDDDLQYLALQARSYTGTVGLQQQAAIARLLDALRFSGRLRGRGHYSVEVYEDAVNRTLCWVAFHLDQFDPDRGSFLAWVNYRLDILLREAYAETLDPLVRAQKQQLIRRKYQLTAMVSLVAKVGLGFWLRLQVKGIAIDEQSFVWLAVLCRLSGLRKANRALGDRVFLDLARATLSVSPLQQVSGESVVFENLAQPVEQLCLSELIAEYIESDPELLSRHHVHNCPKATLKAILRARLEARSWQEIADSFSLTAAVVKNFFSRQMKTVAPLIGQEILSYL</sequence>
<dbReference type="AlphaFoldDB" id="A0A510PKI6"/>
<proteinExistence type="predicted"/>
<organism evidence="1 2">
    <name type="scientific">Microcystis aeruginosa 11-30S32</name>
    <dbReference type="NCBI Taxonomy" id="2358142"/>
    <lineage>
        <taxon>Bacteria</taxon>
        <taxon>Bacillati</taxon>
        <taxon>Cyanobacteriota</taxon>
        <taxon>Cyanophyceae</taxon>
        <taxon>Oscillatoriophycideae</taxon>
        <taxon>Chroococcales</taxon>
        <taxon>Microcystaceae</taxon>
        <taxon>Microcystis</taxon>
    </lineage>
</organism>
<name>A0A510PKI6_MICAE</name>
<evidence type="ECO:0008006" key="3">
    <source>
        <dbReference type="Google" id="ProtNLM"/>
    </source>
</evidence>
<evidence type="ECO:0000313" key="1">
    <source>
        <dbReference type="EMBL" id="GCA94239.1"/>
    </source>
</evidence>
<evidence type="ECO:0000313" key="2">
    <source>
        <dbReference type="Proteomes" id="UP000321223"/>
    </source>
</evidence>
<reference evidence="1 2" key="1">
    <citation type="journal article" date="2019" name="Appl. Environ. Microbiol.">
        <title>Co-occurrence of broad and narrow host-range viruses infecting the toxic bloom-forming cyanobacterium Microcystis aeruginosa.</title>
        <authorList>
            <person name="Morimoto D."/>
            <person name="Tominaga K."/>
            <person name="Nishimura Y."/>
            <person name="Yoshida N."/>
            <person name="Kimura S."/>
            <person name="Sako Y."/>
            <person name="Yoshida T."/>
        </authorList>
    </citation>
    <scope>NUCLEOTIDE SEQUENCE [LARGE SCALE GENOMIC DNA]</scope>
    <source>
        <strain evidence="1 2">11-30S32</strain>
    </source>
</reference>
<dbReference type="Proteomes" id="UP000321223">
    <property type="component" value="Unassembled WGS sequence"/>
</dbReference>
<gene>
    <name evidence="1" type="ORF">MAE30S32_28910</name>
</gene>
<dbReference type="EMBL" id="BHVU01000181">
    <property type="protein sequence ID" value="GCA94239.1"/>
    <property type="molecule type" value="Genomic_DNA"/>
</dbReference>
<accession>A0A510PKI6</accession>
<protein>
    <recommendedName>
        <fullName evidence="3">Sigma-70 family RNA polymerase sigma factor</fullName>
    </recommendedName>
</protein>